<dbReference type="AlphaFoldDB" id="A0A7R9ECV4"/>
<proteinExistence type="predicted"/>
<evidence type="ECO:0000313" key="2">
    <source>
        <dbReference type="EMBL" id="CAD7430243.1"/>
    </source>
</evidence>
<organism evidence="2">
    <name type="scientific">Timema monikensis</name>
    <dbReference type="NCBI Taxonomy" id="170555"/>
    <lineage>
        <taxon>Eukaryota</taxon>
        <taxon>Metazoa</taxon>
        <taxon>Ecdysozoa</taxon>
        <taxon>Arthropoda</taxon>
        <taxon>Hexapoda</taxon>
        <taxon>Insecta</taxon>
        <taxon>Pterygota</taxon>
        <taxon>Neoptera</taxon>
        <taxon>Polyneoptera</taxon>
        <taxon>Phasmatodea</taxon>
        <taxon>Timematodea</taxon>
        <taxon>Timematoidea</taxon>
        <taxon>Timematidae</taxon>
        <taxon>Timema</taxon>
    </lineage>
</organism>
<feature type="region of interest" description="Disordered" evidence="1">
    <location>
        <begin position="1"/>
        <end position="58"/>
    </location>
</feature>
<accession>A0A7R9ECV4</accession>
<name>A0A7R9ECV4_9NEOP</name>
<reference evidence="2" key="1">
    <citation type="submission" date="2020-11" db="EMBL/GenBank/DDBJ databases">
        <authorList>
            <person name="Tran Van P."/>
        </authorList>
    </citation>
    <scope>NUCLEOTIDE SEQUENCE</scope>
</reference>
<feature type="compositionally biased region" description="Polar residues" evidence="1">
    <location>
        <begin position="34"/>
        <end position="49"/>
    </location>
</feature>
<evidence type="ECO:0000256" key="1">
    <source>
        <dbReference type="SAM" id="MobiDB-lite"/>
    </source>
</evidence>
<dbReference type="EMBL" id="OB794417">
    <property type="protein sequence ID" value="CAD7430243.1"/>
    <property type="molecule type" value="Genomic_DNA"/>
</dbReference>
<gene>
    <name evidence="2" type="ORF">TMSB3V08_LOCUS7005</name>
</gene>
<feature type="compositionally biased region" description="Low complexity" evidence="1">
    <location>
        <begin position="1"/>
        <end position="19"/>
    </location>
</feature>
<protein>
    <submittedName>
        <fullName evidence="2">Uncharacterized protein</fullName>
    </submittedName>
</protein>
<sequence>MGHLKPASPSSVSPKVPSPCVYTSASASIKARGNSPQDSVGQKEGTQQGIHPKDDKTKKDTRYLGVILDEKRDFKTPVEKACGKALRAMNKIINIRQEAMPEHVVPECIETLEDRINLQILLQASTVYHILRNVDRWSLLHTIADNVSKCERDKYLTVMKNRGQNRLVNLREGYRTESDSDMMVDAREYRITTSSDGRINPSLIGSSPLSDKCVMLGWSCRESGPSTEPLDGCSHKWSEISGRVSPQVEGRGMPTPAGALAHLGQLNLECCETPSGAEYLGRNILGGRGDQLVGEHDTGTDAGMTMWNHLILCFRPGVDRALSSQSVESSTQSVV</sequence>